<organism evidence="2 3">
    <name type="scientific">Pocillopora damicornis</name>
    <name type="common">Cauliflower coral</name>
    <name type="synonym">Millepora damicornis</name>
    <dbReference type="NCBI Taxonomy" id="46731"/>
    <lineage>
        <taxon>Eukaryota</taxon>
        <taxon>Metazoa</taxon>
        <taxon>Cnidaria</taxon>
        <taxon>Anthozoa</taxon>
        <taxon>Hexacorallia</taxon>
        <taxon>Scleractinia</taxon>
        <taxon>Astrocoeniina</taxon>
        <taxon>Pocilloporidae</taxon>
        <taxon>Pocillopora</taxon>
    </lineage>
</organism>
<dbReference type="PROSITE" id="PS50011">
    <property type="entry name" value="PROTEIN_KINASE_DOM"/>
    <property type="match status" value="1"/>
</dbReference>
<evidence type="ECO:0000313" key="2">
    <source>
        <dbReference type="EMBL" id="RMX36847.1"/>
    </source>
</evidence>
<feature type="domain" description="Protein kinase" evidence="1">
    <location>
        <begin position="1"/>
        <end position="141"/>
    </location>
</feature>
<reference evidence="2 3" key="1">
    <citation type="journal article" date="2018" name="Sci. Rep.">
        <title>Comparative analysis of the Pocillopora damicornis genome highlights role of immune system in coral evolution.</title>
        <authorList>
            <person name="Cunning R."/>
            <person name="Bay R.A."/>
            <person name="Gillette P."/>
            <person name="Baker A.C."/>
            <person name="Traylor-Knowles N."/>
        </authorList>
    </citation>
    <scope>NUCLEOTIDE SEQUENCE [LARGE SCALE GENOMIC DNA]</scope>
    <source>
        <strain evidence="2">RSMAS</strain>
        <tissue evidence="2">Whole animal</tissue>
    </source>
</reference>
<evidence type="ECO:0000313" key="3">
    <source>
        <dbReference type="Proteomes" id="UP000275408"/>
    </source>
</evidence>
<dbReference type="InterPro" id="IPR000719">
    <property type="entry name" value="Prot_kinase_dom"/>
</dbReference>
<dbReference type="Pfam" id="PF00069">
    <property type="entry name" value="Pkinase"/>
    <property type="match status" value="1"/>
</dbReference>
<gene>
    <name evidence="2" type="ORF">pdam_00000993</name>
</gene>
<dbReference type="Gene3D" id="1.10.510.10">
    <property type="entry name" value="Transferase(Phosphotransferase) domain 1"/>
    <property type="match status" value="1"/>
</dbReference>
<evidence type="ECO:0000259" key="1">
    <source>
        <dbReference type="PROSITE" id="PS50011"/>
    </source>
</evidence>
<dbReference type="PANTHER" id="PTHR26392:SF92">
    <property type="entry name" value="PROTEIN KINASE DOMAIN-CONTAINING PROTEIN"/>
    <property type="match status" value="1"/>
</dbReference>
<accession>A0A3M6T613</accession>
<name>A0A3M6T613_POCDA</name>
<dbReference type="InterPro" id="IPR011009">
    <property type="entry name" value="Kinase-like_dom_sf"/>
</dbReference>
<dbReference type="GO" id="GO:0004672">
    <property type="term" value="F:protein kinase activity"/>
    <property type="evidence" value="ECO:0007669"/>
    <property type="project" value="InterPro"/>
</dbReference>
<dbReference type="AlphaFoldDB" id="A0A3M6T613"/>
<protein>
    <recommendedName>
        <fullName evidence="1">Protein kinase domain-containing protein</fullName>
    </recommendedName>
</protein>
<sequence length="141" mass="15940">MNCVGLWTIPPEELQCQRMGPVSRNFFTLVLKYINFHGNYLIFLQLSQENIAKVADVGVSKEAKAITGTMAGTPLYLAPEVIKSCLYDYKADIYSFGIMLWEMWYGDRALLDVVGNMQEFFEKVGEGVRPTHVRGSKKPPP</sequence>
<feature type="non-terminal residue" evidence="2">
    <location>
        <position position="141"/>
    </location>
</feature>
<comment type="caution">
    <text evidence="2">The sequence shown here is derived from an EMBL/GenBank/DDBJ whole genome shotgun (WGS) entry which is preliminary data.</text>
</comment>
<dbReference type="PANTHER" id="PTHR26392">
    <property type="entry name" value="MITOGEN-ACTIVATED PROTEIN KINASE KINASE KINASE 7-RELATED"/>
    <property type="match status" value="1"/>
</dbReference>
<dbReference type="Proteomes" id="UP000275408">
    <property type="component" value="Unassembled WGS sequence"/>
</dbReference>
<dbReference type="EMBL" id="RCHS01004213">
    <property type="protein sequence ID" value="RMX36847.1"/>
    <property type="molecule type" value="Genomic_DNA"/>
</dbReference>
<dbReference type="GO" id="GO:0005524">
    <property type="term" value="F:ATP binding"/>
    <property type="evidence" value="ECO:0007669"/>
    <property type="project" value="InterPro"/>
</dbReference>
<keyword evidence="3" id="KW-1185">Reference proteome</keyword>
<dbReference type="SUPFAM" id="SSF56112">
    <property type="entry name" value="Protein kinase-like (PK-like)"/>
    <property type="match status" value="1"/>
</dbReference>
<proteinExistence type="predicted"/>